<gene>
    <name evidence="2" type="ORF">ACFOD4_06795</name>
</gene>
<organism evidence="2 3">
    <name type="scientific">Teichococcus globiformis</name>
    <dbReference type="NCBI Taxonomy" id="2307229"/>
    <lineage>
        <taxon>Bacteria</taxon>
        <taxon>Pseudomonadati</taxon>
        <taxon>Pseudomonadota</taxon>
        <taxon>Alphaproteobacteria</taxon>
        <taxon>Acetobacterales</taxon>
        <taxon>Roseomonadaceae</taxon>
        <taxon>Roseomonas</taxon>
    </lineage>
</organism>
<dbReference type="InterPro" id="IPR036812">
    <property type="entry name" value="NAD(P)_OxRdtase_dom_sf"/>
</dbReference>
<evidence type="ECO:0000259" key="1">
    <source>
        <dbReference type="Pfam" id="PF00248"/>
    </source>
</evidence>
<dbReference type="CDD" id="cd19081">
    <property type="entry name" value="AKR_AKR9C1"/>
    <property type="match status" value="1"/>
</dbReference>
<dbReference type="Gene3D" id="3.20.20.100">
    <property type="entry name" value="NADP-dependent oxidoreductase domain"/>
    <property type="match status" value="1"/>
</dbReference>
<dbReference type="Proteomes" id="UP001595593">
    <property type="component" value="Unassembled WGS sequence"/>
</dbReference>
<dbReference type="EMBL" id="JBHRTN010000007">
    <property type="protein sequence ID" value="MFC3124764.1"/>
    <property type="molecule type" value="Genomic_DNA"/>
</dbReference>
<dbReference type="Pfam" id="PF00248">
    <property type="entry name" value="Aldo_ket_red"/>
    <property type="match status" value="1"/>
</dbReference>
<accession>A0ABV7FZG2</accession>
<name>A0ABV7FZG2_9PROT</name>
<evidence type="ECO:0000313" key="2">
    <source>
        <dbReference type="EMBL" id="MFC3124764.1"/>
    </source>
</evidence>
<dbReference type="RefSeq" id="WP_379595175.1">
    <property type="nucleotide sequence ID" value="NZ_JBHRTN010000007.1"/>
</dbReference>
<feature type="domain" description="NADP-dependent oxidoreductase" evidence="1">
    <location>
        <begin position="15"/>
        <end position="313"/>
    </location>
</feature>
<dbReference type="InterPro" id="IPR023210">
    <property type="entry name" value="NADP_OxRdtase_dom"/>
</dbReference>
<dbReference type="SUPFAM" id="SSF51430">
    <property type="entry name" value="NAD(P)-linked oxidoreductase"/>
    <property type="match status" value="1"/>
</dbReference>
<protein>
    <submittedName>
        <fullName evidence="2">Aldo/keto reductase</fullName>
    </submittedName>
</protein>
<dbReference type="PANTHER" id="PTHR43364:SF6">
    <property type="entry name" value="OXIDOREDUCTASE-RELATED"/>
    <property type="match status" value="1"/>
</dbReference>
<keyword evidence="3" id="KW-1185">Reference proteome</keyword>
<dbReference type="PANTHER" id="PTHR43364">
    <property type="entry name" value="NADH-SPECIFIC METHYLGLYOXAL REDUCTASE-RELATED"/>
    <property type="match status" value="1"/>
</dbReference>
<dbReference type="InterPro" id="IPR050523">
    <property type="entry name" value="AKR_Detox_Biosynth"/>
</dbReference>
<evidence type="ECO:0000313" key="3">
    <source>
        <dbReference type="Proteomes" id="UP001595593"/>
    </source>
</evidence>
<sequence length="315" mass="34559">MKMRKLGRSELLVSPICFGGNVFGWTTNEAESFRLLDRFASEGFNFIDTADVYSVWAPGHEGGESETVIGNWLARSGKRNQVVLATKVGMEMAPNRKGLSEAHIRRSVEASLQRLRTDRIDLYQSHKDDADTPLEETLGTYDVLIKEGKVRAIGASNYDVTRLRSALDTSAKHRLPRYESLQPHYNLVERSGYEDGLEALCSAEGIGVITYFSLAAGFLTGKYRSEADLSQSTRGAGLKKYLTDHGKAVLKALDDVSARHGVKPGQVAIAWLMARPSITAPIASATSLQQLDELLAAARLQLSREDIEVLDKASA</sequence>
<proteinExistence type="predicted"/>
<reference evidence="3" key="1">
    <citation type="journal article" date="2019" name="Int. J. Syst. Evol. Microbiol.">
        <title>The Global Catalogue of Microorganisms (GCM) 10K type strain sequencing project: providing services to taxonomists for standard genome sequencing and annotation.</title>
        <authorList>
            <consortium name="The Broad Institute Genomics Platform"/>
            <consortium name="The Broad Institute Genome Sequencing Center for Infectious Disease"/>
            <person name="Wu L."/>
            <person name="Ma J."/>
        </authorList>
    </citation>
    <scope>NUCLEOTIDE SEQUENCE [LARGE SCALE GENOMIC DNA]</scope>
    <source>
        <strain evidence="3">KCTC 52094</strain>
    </source>
</reference>
<comment type="caution">
    <text evidence="2">The sequence shown here is derived from an EMBL/GenBank/DDBJ whole genome shotgun (WGS) entry which is preliminary data.</text>
</comment>